<feature type="transmembrane region" description="Helical" evidence="1">
    <location>
        <begin position="72"/>
        <end position="95"/>
    </location>
</feature>
<name>A0A812SAR5_9DINO</name>
<organism evidence="3 4">
    <name type="scientific">Symbiodinium necroappetens</name>
    <dbReference type="NCBI Taxonomy" id="1628268"/>
    <lineage>
        <taxon>Eukaryota</taxon>
        <taxon>Sar</taxon>
        <taxon>Alveolata</taxon>
        <taxon>Dinophyceae</taxon>
        <taxon>Suessiales</taxon>
        <taxon>Symbiodiniaceae</taxon>
        <taxon>Symbiodinium</taxon>
    </lineage>
</organism>
<proteinExistence type="predicted"/>
<evidence type="ECO:0000256" key="1">
    <source>
        <dbReference type="SAM" id="Phobius"/>
    </source>
</evidence>
<keyword evidence="4" id="KW-1185">Reference proteome</keyword>
<dbReference type="AlphaFoldDB" id="A0A812SAR5"/>
<evidence type="ECO:0000313" key="3">
    <source>
        <dbReference type="EMBL" id="CAE7471181.1"/>
    </source>
</evidence>
<keyword evidence="1" id="KW-0472">Membrane</keyword>
<evidence type="ECO:0000256" key="2">
    <source>
        <dbReference type="SAM" id="SignalP"/>
    </source>
</evidence>
<accession>A0A812SAR5</accession>
<dbReference type="EMBL" id="CAJNJA010021182">
    <property type="protein sequence ID" value="CAE7471181.1"/>
    <property type="molecule type" value="Genomic_DNA"/>
</dbReference>
<keyword evidence="1" id="KW-0812">Transmembrane</keyword>
<evidence type="ECO:0000313" key="4">
    <source>
        <dbReference type="Proteomes" id="UP000601435"/>
    </source>
</evidence>
<dbReference type="PROSITE" id="PS51257">
    <property type="entry name" value="PROKAR_LIPOPROTEIN"/>
    <property type="match status" value="1"/>
</dbReference>
<keyword evidence="2" id="KW-0732">Signal</keyword>
<reference evidence="3" key="1">
    <citation type="submission" date="2021-02" db="EMBL/GenBank/DDBJ databases">
        <authorList>
            <person name="Dougan E. K."/>
            <person name="Rhodes N."/>
            <person name="Thang M."/>
            <person name="Chan C."/>
        </authorList>
    </citation>
    <scope>NUCLEOTIDE SEQUENCE</scope>
</reference>
<protein>
    <recommendedName>
        <fullName evidence="5">Cytochrome b6-f complex subunit PetL</fullName>
    </recommendedName>
</protein>
<evidence type="ECO:0008006" key="5">
    <source>
        <dbReference type="Google" id="ProtNLM"/>
    </source>
</evidence>
<gene>
    <name evidence="3" type="ORF">SNEC2469_LOCUS13274</name>
</gene>
<keyword evidence="1" id="KW-1133">Transmembrane helix</keyword>
<sequence length="101" mass="10512">MAATRSRTSLLASLLLSAACLVSLQAFVPAPRAESPSLRGLAAAAGIAATPGVASAADEYLNYNMTGEFTPFMVIGYFGLTTFLTAFAFGSYLVLTKLKII</sequence>
<feature type="chain" id="PRO_5032367612" description="Cytochrome b6-f complex subunit PetL" evidence="2">
    <location>
        <begin position="27"/>
        <end position="101"/>
    </location>
</feature>
<feature type="signal peptide" evidence="2">
    <location>
        <begin position="1"/>
        <end position="26"/>
    </location>
</feature>
<comment type="caution">
    <text evidence="3">The sequence shown here is derived from an EMBL/GenBank/DDBJ whole genome shotgun (WGS) entry which is preliminary data.</text>
</comment>
<dbReference type="Proteomes" id="UP000601435">
    <property type="component" value="Unassembled WGS sequence"/>
</dbReference>